<comment type="cofactor">
    <cofactor evidence="4">
        <name>Zn(2+)</name>
        <dbReference type="ChEBI" id="CHEBI:29105"/>
    </cofactor>
</comment>
<dbReference type="CDD" id="cd08235">
    <property type="entry name" value="iditol_2_DH_like"/>
    <property type="match status" value="1"/>
</dbReference>
<protein>
    <submittedName>
        <fullName evidence="6">Zinc-dependent dehydrogenase</fullName>
    </submittedName>
</protein>
<dbReference type="Pfam" id="PF08240">
    <property type="entry name" value="ADH_N"/>
    <property type="match status" value="1"/>
</dbReference>
<dbReference type="Gene3D" id="3.40.50.720">
    <property type="entry name" value="NAD(P)-binding Rossmann-like Domain"/>
    <property type="match status" value="1"/>
</dbReference>
<gene>
    <name evidence="6" type="ORF">WKW82_02860</name>
</gene>
<evidence type="ECO:0000256" key="3">
    <source>
        <dbReference type="ARBA" id="ARBA00023002"/>
    </source>
</evidence>
<name>A0ABU8WF73_9BURK</name>
<evidence type="ECO:0000313" key="7">
    <source>
        <dbReference type="Proteomes" id="UP001385892"/>
    </source>
</evidence>
<dbReference type="PANTHER" id="PTHR43401">
    <property type="entry name" value="L-THREONINE 3-DEHYDROGENASE"/>
    <property type="match status" value="1"/>
</dbReference>
<keyword evidence="2 4" id="KW-0862">Zinc</keyword>
<dbReference type="InterPro" id="IPR013149">
    <property type="entry name" value="ADH-like_C"/>
</dbReference>
<dbReference type="Pfam" id="PF00107">
    <property type="entry name" value="ADH_zinc_N"/>
    <property type="match status" value="1"/>
</dbReference>
<proteinExistence type="inferred from homology"/>
<dbReference type="InterPro" id="IPR050129">
    <property type="entry name" value="Zn_alcohol_dh"/>
</dbReference>
<evidence type="ECO:0000256" key="2">
    <source>
        <dbReference type="ARBA" id="ARBA00022833"/>
    </source>
</evidence>
<feature type="domain" description="Enoyl reductase (ER)" evidence="5">
    <location>
        <begin position="7"/>
        <end position="345"/>
    </location>
</feature>
<dbReference type="SMART" id="SM00829">
    <property type="entry name" value="PKS_ER"/>
    <property type="match status" value="1"/>
</dbReference>
<dbReference type="RefSeq" id="WP_340340729.1">
    <property type="nucleotide sequence ID" value="NZ_JBBKZT010000001.1"/>
</dbReference>
<dbReference type="InterPro" id="IPR011032">
    <property type="entry name" value="GroES-like_sf"/>
</dbReference>
<dbReference type="InterPro" id="IPR013154">
    <property type="entry name" value="ADH-like_N"/>
</dbReference>
<dbReference type="Gene3D" id="3.90.180.10">
    <property type="entry name" value="Medium-chain alcohol dehydrogenases, catalytic domain"/>
    <property type="match status" value="1"/>
</dbReference>
<keyword evidence="3" id="KW-0560">Oxidoreductase</keyword>
<dbReference type="PROSITE" id="PS00059">
    <property type="entry name" value="ADH_ZINC"/>
    <property type="match status" value="1"/>
</dbReference>
<dbReference type="PANTHER" id="PTHR43401:SF2">
    <property type="entry name" value="L-THREONINE 3-DEHYDROGENASE"/>
    <property type="match status" value="1"/>
</dbReference>
<evidence type="ECO:0000256" key="4">
    <source>
        <dbReference type="RuleBase" id="RU361277"/>
    </source>
</evidence>
<comment type="caution">
    <text evidence="6">The sequence shown here is derived from an EMBL/GenBank/DDBJ whole genome shotgun (WGS) entry which is preliminary data.</text>
</comment>
<dbReference type="InterPro" id="IPR036291">
    <property type="entry name" value="NAD(P)-bd_dom_sf"/>
</dbReference>
<reference evidence="6 7" key="1">
    <citation type="submission" date="2024-03" db="EMBL/GenBank/DDBJ databases">
        <title>Novel species of the genus Variovorax.</title>
        <authorList>
            <person name="Liu Q."/>
            <person name="Xin Y.-H."/>
        </authorList>
    </citation>
    <scope>NUCLEOTIDE SEQUENCE [LARGE SCALE GENOMIC DNA]</scope>
    <source>
        <strain evidence="6 7">KACC 18900</strain>
    </source>
</reference>
<evidence type="ECO:0000259" key="5">
    <source>
        <dbReference type="SMART" id="SM00829"/>
    </source>
</evidence>
<organism evidence="6 7">
    <name type="scientific">Variovorax rhizosphaerae</name>
    <dbReference type="NCBI Taxonomy" id="1836200"/>
    <lineage>
        <taxon>Bacteria</taxon>
        <taxon>Pseudomonadati</taxon>
        <taxon>Pseudomonadota</taxon>
        <taxon>Betaproteobacteria</taxon>
        <taxon>Burkholderiales</taxon>
        <taxon>Comamonadaceae</taxon>
        <taxon>Variovorax</taxon>
    </lineage>
</organism>
<keyword evidence="1 4" id="KW-0479">Metal-binding</keyword>
<dbReference type="SUPFAM" id="SSF51735">
    <property type="entry name" value="NAD(P)-binding Rossmann-fold domains"/>
    <property type="match status" value="1"/>
</dbReference>
<dbReference type="Proteomes" id="UP001385892">
    <property type="component" value="Unassembled WGS sequence"/>
</dbReference>
<sequence length="346" mass="37906">MKAAVFHRPGQITLEERDIYDIGDDEILVKTRTASICGTDLRIHGGGHFKIREGQSRVLGHELSGTIARVGKLVSGWREGQRVSFTPNIGCGHCEMCRQGYNNMCPDYEAFGISLDGGFQEYMRVPAIAIRGNNIFEVPEHLSFEEAAVIEPLSCCYNAFKGLTVTPEDTVLIIGPGPIGACFVQLAKAWGARQVIVVGRSAGRLREIEKFGADILIDSSQVDVLAEVMRITKGRGVDVVVTAASSPELQPLSVQLLAVHGRVNFFGGLKKGTRVEIDTNLVHYRGLKLLGTTGSSNEDYFRSMRLVSDGRINVRDIVSHRFALDDIHEAFEFAKSGKGMKTLVVQ</sequence>
<comment type="similarity">
    <text evidence="4">Belongs to the zinc-containing alcohol dehydrogenase family.</text>
</comment>
<dbReference type="InterPro" id="IPR002328">
    <property type="entry name" value="ADH_Zn_CS"/>
</dbReference>
<dbReference type="SUPFAM" id="SSF50129">
    <property type="entry name" value="GroES-like"/>
    <property type="match status" value="1"/>
</dbReference>
<dbReference type="EMBL" id="JBBKZT010000001">
    <property type="protein sequence ID" value="MEJ8845570.1"/>
    <property type="molecule type" value="Genomic_DNA"/>
</dbReference>
<accession>A0ABU8WF73</accession>
<evidence type="ECO:0000313" key="6">
    <source>
        <dbReference type="EMBL" id="MEJ8845570.1"/>
    </source>
</evidence>
<keyword evidence="7" id="KW-1185">Reference proteome</keyword>
<evidence type="ECO:0000256" key="1">
    <source>
        <dbReference type="ARBA" id="ARBA00022723"/>
    </source>
</evidence>
<dbReference type="InterPro" id="IPR020843">
    <property type="entry name" value="ER"/>
</dbReference>